<dbReference type="SUPFAM" id="SSF52096">
    <property type="entry name" value="ClpP/crotonase"/>
    <property type="match status" value="1"/>
</dbReference>
<evidence type="ECO:0000256" key="2">
    <source>
        <dbReference type="ARBA" id="ARBA00023140"/>
    </source>
</evidence>
<evidence type="ECO:0000256" key="1">
    <source>
        <dbReference type="ARBA" id="ARBA00004275"/>
    </source>
</evidence>
<reference evidence="4 5" key="1">
    <citation type="journal article" date="2014" name="Int. J. Syst. Evol. Microbiol.">
        <title>Solimonas terrae sp. nov., isolated from soil.</title>
        <authorList>
            <person name="Kim S.J."/>
            <person name="Moon J.Y."/>
            <person name="Weon H.Y."/>
            <person name="Ahn J.H."/>
            <person name="Chen W.M."/>
            <person name="Kwon S.W."/>
        </authorList>
    </citation>
    <scope>NUCLEOTIDE SEQUENCE [LARGE SCALE GENOMIC DNA]</scope>
    <source>
        <strain evidence="4 5">KIS83-12</strain>
    </source>
</reference>
<name>A0A6M2BN52_9GAMM</name>
<evidence type="ECO:0000313" key="4">
    <source>
        <dbReference type="EMBL" id="NGY03661.1"/>
    </source>
</evidence>
<dbReference type="InterPro" id="IPR029045">
    <property type="entry name" value="ClpP/crotonase-like_dom_sf"/>
</dbReference>
<keyword evidence="3" id="KW-0413">Isomerase</keyword>
<dbReference type="Pfam" id="PF00378">
    <property type="entry name" value="ECH_1"/>
    <property type="match status" value="1"/>
</dbReference>
<evidence type="ECO:0000313" key="5">
    <source>
        <dbReference type="Proteomes" id="UP000472676"/>
    </source>
</evidence>
<protein>
    <submittedName>
        <fullName evidence="4">Enoyl-CoA hydratase</fullName>
    </submittedName>
</protein>
<dbReference type="EMBL" id="JAAMOW010000001">
    <property type="protein sequence ID" value="NGY03661.1"/>
    <property type="molecule type" value="Genomic_DNA"/>
</dbReference>
<dbReference type="RefSeq" id="WP_166251273.1">
    <property type="nucleotide sequence ID" value="NZ_JAAMOW010000001.1"/>
</dbReference>
<dbReference type="Gene3D" id="3.90.226.10">
    <property type="entry name" value="2-enoyl-CoA Hydratase, Chain A, domain 1"/>
    <property type="match status" value="1"/>
</dbReference>
<comment type="caution">
    <text evidence="4">The sequence shown here is derived from an EMBL/GenBank/DDBJ whole genome shotgun (WGS) entry which is preliminary data.</text>
</comment>
<comment type="subcellular location">
    <subcellularLocation>
        <location evidence="1">Peroxisome</location>
    </subcellularLocation>
</comment>
<sequence length="257" mass="27728">MSTEPIVTEVRDRILTIRLNRADKKNAINGVMYKAMADAMIAGNADPEVRVILFTGTDGCFSSGNDLADFLNSPMDAGGGVVAQFMQSVVDAGKPVVAAVAGPAVGIGTTLLLHCDLIYAAEKTRFQLPFVNIGICPEFASSLMMPVIMGHPRAAELLLLGEPFTAAKAREYGLINEVLPEADVEAHARAQALKLAAQPPNAMRTAKALLKRWTREQVKDVIGIEVNHFVPMLQQPEAIEAIGAFVQKRKPDFSKFN</sequence>
<dbReference type="PANTHER" id="PTHR43684:SF1">
    <property type="entry name" value="ENOYL-COA DELTA ISOMERASE 2"/>
    <property type="match status" value="1"/>
</dbReference>
<dbReference type="AlphaFoldDB" id="A0A6M2BN52"/>
<dbReference type="CDD" id="cd06558">
    <property type="entry name" value="crotonase-like"/>
    <property type="match status" value="1"/>
</dbReference>
<evidence type="ECO:0000256" key="3">
    <source>
        <dbReference type="ARBA" id="ARBA00023235"/>
    </source>
</evidence>
<dbReference type="Proteomes" id="UP000472676">
    <property type="component" value="Unassembled WGS sequence"/>
</dbReference>
<keyword evidence="5" id="KW-1185">Reference proteome</keyword>
<dbReference type="GO" id="GO:0004165">
    <property type="term" value="F:delta(3)-delta(2)-enoyl-CoA isomerase activity"/>
    <property type="evidence" value="ECO:0007669"/>
    <property type="project" value="UniProtKB-ARBA"/>
</dbReference>
<organism evidence="4 5">
    <name type="scientific">Solimonas terrae</name>
    <dbReference type="NCBI Taxonomy" id="1396819"/>
    <lineage>
        <taxon>Bacteria</taxon>
        <taxon>Pseudomonadati</taxon>
        <taxon>Pseudomonadota</taxon>
        <taxon>Gammaproteobacteria</taxon>
        <taxon>Nevskiales</taxon>
        <taxon>Nevskiaceae</taxon>
        <taxon>Solimonas</taxon>
    </lineage>
</organism>
<gene>
    <name evidence="4" type="ORF">G7Y85_02685</name>
</gene>
<proteinExistence type="predicted"/>
<dbReference type="InterPro" id="IPR001753">
    <property type="entry name" value="Enoyl-CoA_hydra/iso"/>
</dbReference>
<accession>A0A6M2BN52</accession>
<dbReference type="InterPro" id="IPR051053">
    <property type="entry name" value="ECH/Chromodomain_protein"/>
</dbReference>
<keyword evidence="2" id="KW-0576">Peroxisome</keyword>
<dbReference type="PANTHER" id="PTHR43684">
    <property type="match status" value="1"/>
</dbReference>